<dbReference type="Pfam" id="PF00324">
    <property type="entry name" value="AA_permease"/>
    <property type="match status" value="1"/>
</dbReference>
<dbReference type="GO" id="GO:0016020">
    <property type="term" value="C:membrane"/>
    <property type="evidence" value="ECO:0007669"/>
    <property type="project" value="UniProtKB-SubCell"/>
</dbReference>
<dbReference type="InterPro" id="IPR050367">
    <property type="entry name" value="APC_superfamily"/>
</dbReference>
<dbReference type="InterPro" id="IPR004841">
    <property type="entry name" value="AA-permease/SLC12A_dom"/>
</dbReference>
<comment type="caution">
    <text evidence="7">The sequence shown here is derived from an EMBL/GenBank/DDBJ whole genome shotgun (WGS) entry which is preliminary data.</text>
</comment>
<feature type="domain" description="Amino acid permease/ SLC12A" evidence="6">
    <location>
        <begin position="39"/>
        <end position="463"/>
    </location>
</feature>
<dbReference type="SUPFAM" id="SSF55874">
    <property type="entry name" value="ATPase domain of HSP90 chaperone/DNA topoisomerase II/histidine kinase"/>
    <property type="match status" value="1"/>
</dbReference>
<sequence length="814" mass="90359">MNTPQETNKGHLLTLLNVWGLSFGCAVGWGAFMLPGNLFLPNAGPVGSILAIILGGLIMLIIGSNFCMLAGKMQDSGGFFAYTREIMGHDHAFLAGWALIITYLSIMWANATAVIVLVRFTIGDVLQWGFHYQVAGFDVYGGEIIATWGVIILFGLFSAFGGGIKQAANTILAFILIGGIVILFCGVLAMSPQHASFYPAFAPDVGGTPFLQLLSILMVAPWMFFGYESITHGSQQFHFPTQYMFPLIIATVVSTVLAYCLPIAIAVMGIPPEYHGWNEYINNLGNLEGLKALPLFYSVKSLLGSTGLGILTAAILAGILTGIIGLYRGASYLLQAMAQDNLLPAAIAEETKDGTPRNAIISIMIVSLLIPLLGRTAIVWLVDAITISGSIAYAYVSLCRYREATVSKDSAGKFLGITGFIISIFFFFCPIIPNLLIGTTLNTESYLLLAVWSIIGLIYYWYIFKHDKHDHFGKSFSMCTVLLFLNFFTSSLWLRQMMVTKLPLLRQSGYAAIHEVLNTSSIIQIVIIILILVFMGDIFTIMRQREYQLNIKVQEEQHTSQVRNSFLIGMTHDIGLMMQSIMSYVRLARNTGKEYETIQGNCPQDRLDSLWQALRHTDSVSHHFLNLVREMGLVEQITSNHLVLYPRATDIHYSLQQVKNIFVIQMQDKNLDFQVDSSQLDNSYVYCDENRIQRMLLNLISLAYDVSPMGGKISVSVTQKGFAHRRLENKGELGVSSRLCADYELKVNFTADKERMDKLSMDQRISITKHLVSLMEGTFNIESSPAAQTEMSIQLTLNLAKQSAVSYTKYESMA</sequence>
<evidence type="ECO:0000256" key="2">
    <source>
        <dbReference type="ARBA" id="ARBA00022692"/>
    </source>
</evidence>
<dbReference type="EMBL" id="JSCE01000006">
    <property type="protein sequence ID" value="KHM53178.1"/>
    <property type="molecule type" value="Genomic_DNA"/>
</dbReference>
<feature type="transmembrane region" description="Helical" evidence="5">
    <location>
        <begin position="46"/>
        <end position="71"/>
    </location>
</feature>
<organism evidence="7 8">
    <name type="scientific">Anaerovibrio lipolyticus</name>
    <dbReference type="NCBI Taxonomy" id="82374"/>
    <lineage>
        <taxon>Bacteria</taxon>
        <taxon>Bacillati</taxon>
        <taxon>Bacillota</taxon>
        <taxon>Negativicutes</taxon>
        <taxon>Selenomonadales</taxon>
        <taxon>Selenomonadaceae</taxon>
        <taxon>Anaerovibrio</taxon>
    </lineage>
</organism>
<feature type="transmembrane region" description="Helical" evidence="5">
    <location>
        <begin position="359"/>
        <end position="378"/>
    </location>
</feature>
<feature type="transmembrane region" description="Helical" evidence="5">
    <location>
        <begin position="247"/>
        <end position="270"/>
    </location>
</feature>
<feature type="transmembrane region" description="Helical" evidence="5">
    <location>
        <begin position="445"/>
        <end position="464"/>
    </location>
</feature>
<feature type="transmembrane region" description="Helical" evidence="5">
    <location>
        <begin position="12"/>
        <end position="34"/>
    </location>
</feature>
<dbReference type="RefSeq" id="WP_039205657.1">
    <property type="nucleotide sequence ID" value="NZ_JSCE01000006.1"/>
</dbReference>
<protein>
    <recommendedName>
        <fullName evidence="6">Amino acid permease/ SLC12A domain-containing protein</fullName>
    </recommendedName>
</protein>
<accession>A0A0B2K2T1</accession>
<feature type="transmembrane region" description="Helical" evidence="5">
    <location>
        <begin position="92"/>
        <end position="120"/>
    </location>
</feature>
<dbReference type="Gene3D" id="3.30.565.10">
    <property type="entry name" value="Histidine kinase-like ATPase, C-terminal domain"/>
    <property type="match status" value="1"/>
</dbReference>
<reference evidence="7 8" key="1">
    <citation type="journal article" date="2013" name="PLoS ONE">
        <title>Identification and characterization of three novel lipases belonging to families II and V from Anaerovibrio lipolyticus 5ST.</title>
        <authorList>
            <person name="Prive F."/>
            <person name="Kaderbhai N.N."/>
            <person name="Girdwood S."/>
            <person name="Worgan H.J."/>
            <person name="Pinloche E."/>
            <person name="Scollan N.D."/>
            <person name="Huws S.A."/>
            <person name="Newbold C.J."/>
        </authorList>
    </citation>
    <scope>NUCLEOTIDE SEQUENCE [LARGE SCALE GENOMIC DNA]</scope>
    <source>
        <strain evidence="7 8">5S</strain>
    </source>
</reference>
<dbReference type="STRING" id="82374.NZ47_00380"/>
<feature type="transmembrane region" description="Helical" evidence="5">
    <location>
        <begin position="522"/>
        <end position="542"/>
    </location>
</feature>
<dbReference type="PANTHER" id="PTHR42770">
    <property type="entry name" value="AMINO ACID TRANSPORTER-RELATED"/>
    <property type="match status" value="1"/>
</dbReference>
<dbReference type="AlphaFoldDB" id="A0A0B2K2T1"/>
<evidence type="ECO:0000256" key="3">
    <source>
        <dbReference type="ARBA" id="ARBA00022989"/>
    </source>
</evidence>
<keyword evidence="3 5" id="KW-1133">Transmembrane helix</keyword>
<dbReference type="PANTHER" id="PTHR42770:SF7">
    <property type="entry name" value="MEMBRANE PROTEIN"/>
    <property type="match status" value="1"/>
</dbReference>
<keyword evidence="4 5" id="KW-0472">Membrane</keyword>
<evidence type="ECO:0000256" key="4">
    <source>
        <dbReference type="ARBA" id="ARBA00023136"/>
    </source>
</evidence>
<name>A0A0B2K2T1_9FIRM</name>
<evidence type="ECO:0000259" key="6">
    <source>
        <dbReference type="Pfam" id="PF00324"/>
    </source>
</evidence>
<feature type="transmembrane region" description="Helical" evidence="5">
    <location>
        <begin position="476"/>
        <end position="494"/>
    </location>
</feature>
<comment type="subcellular location">
    <subcellularLocation>
        <location evidence="1">Membrane</location>
        <topology evidence="1">Multi-pass membrane protein</topology>
    </subcellularLocation>
</comment>
<keyword evidence="2 5" id="KW-0812">Transmembrane</keyword>
<feature type="transmembrane region" description="Helical" evidence="5">
    <location>
        <begin position="140"/>
        <end position="159"/>
    </location>
</feature>
<feature type="transmembrane region" description="Helical" evidence="5">
    <location>
        <begin position="210"/>
        <end position="227"/>
    </location>
</feature>
<dbReference type="InterPro" id="IPR036890">
    <property type="entry name" value="HATPase_C_sf"/>
</dbReference>
<dbReference type="GO" id="GO:0055085">
    <property type="term" value="P:transmembrane transport"/>
    <property type="evidence" value="ECO:0007669"/>
    <property type="project" value="InterPro"/>
</dbReference>
<evidence type="ECO:0000313" key="8">
    <source>
        <dbReference type="Proteomes" id="UP000030993"/>
    </source>
</evidence>
<dbReference type="Proteomes" id="UP000030993">
    <property type="component" value="Unassembled WGS sequence"/>
</dbReference>
<feature type="transmembrane region" description="Helical" evidence="5">
    <location>
        <begin position="414"/>
        <end position="433"/>
    </location>
</feature>
<evidence type="ECO:0000256" key="1">
    <source>
        <dbReference type="ARBA" id="ARBA00004141"/>
    </source>
</evidence>
<dbReference type="Gene3D" id="1.20.1740.10">
    <property type="entry name" value="Amino acid/polyamine transporter I"/>
    <property type="match status" value="1"/>
</dbReference>
<feature type="transmembrane region" description="Helical" evidence="5">
    <location>
        <begin position="302"/>
        <end position="327"/>
    </location>
</feature>
<evidence type="ECO:0000256" key="5">
    <source>
        <dbReference type="SAM" id="Phobius"/>
    </source>
</evidence>
<gene>
    <name evidence="7" type="ORF">NZ47_00380</name>
</gene>
<feature type="transmembrane region" description="Helical" evidence="5">
    <location>
        <begin position="171"/>
        <end position="190"/>
    </location>
</feature>
<keyword evidence="8" id="KW-1185">Reference proteome</keyword>
<proteinExistence type="predicted"/>
<evidence type="ECO:0000313" key="7">
    <source>
        <dbReference type="EMBL" id="KHM53178.1"/>
    </source>
</evidence>